<proteinExistence type="predicted"/>
<comment type="caution">
    <text evidence="2">The sequence shown here is derived from an EMBL/GenBank/DDBJ whole genome shotgun (WGS) entry which is preliminary data.</text>
</comment>
<name>A0A1F5GJG6_9BACT</name>
<protein>
    <submittedName>
        <fullName evidence="2">Uncharacterized protein</fullName>
    </submittedName>
</protein>
<dbReference type="Proteomes" id="UP000177124">
    <property type="component" value="Unassembled WGS sequence"/>
</dbReference>
<keyword evidence="1" id="KW-0812">Transmembrane</keyword>
<dbReference type="AlphaFoldDB" id="A0A1F5GJG6"/>
<accession>A0A1F5GJG6</accession>
<sequence length="256" mass="29168">MLPKIPKGFITNFPQAVPDFISPRQFVFLLATVAIFILISTFFLTEQIIESREKQANLTSFIDKFKDETELLGFSSSLWKNSFNKNLDTASKEKDPQKQFEAFNSNFTILVSMYSASHDSKVRVQAEKLTQFIRKEFPDQSKNQNFAIFCLDTDCGQPNYPAVITDVVELLSNTEAIDQPVLDDVLKKLEAASISSDSGTQWDNYLNALQILRAEKNRTENSQISEAVGLLGEFLQENFAQNWSQMEKYFPESVKI</sequence>
<evidence type="ECO:0000313" key="3">
    <source>
        <dbReference type="Proteomes" id="UP000177124"/>
    </source>
</evidence>
<keyword evidence="1" id="KW-1133">Transmembrane helix</keyword>
<reference evidence="2 3" key="1">
    <citation type="journal article" date="2016" name="Nat. Commun.">
        <title>Thousands of microbial genomes shed light on interconnected biogeochemical processes in an aquifer system.</title>
        <authorList>
            <person name="Anantharaman K."/>
            <person name="Brown C.T."/>
            <person name="Hug L.A."/>
            <person name="Sharon I."/>
            <person name="Castelle C.J."/>
            <person name="Probst A.J."/>
            <person name="Thomas B.C."/>
            <person name="Singh A."/>
            <person name="Wilkins M.J."/>
            <person name="Karaoz U."/>
            <person name="Brodie E.L."/>
            <person name="Williams K.H."/>
            <person name="Hubbard S.S."/>
            <person name="Banfield J.F."/>
        </authorList>
    </citation>
    <scope>NUCLEOTIDE SEQUENCE [LARGE SCALE GENOMIC DNA]</scope>
</reference>
<organism evidence="2 3">
    <name type="scientific">Candidatus Curtissbacteria bacterium RIFCSPHIGHO2_02_FULL_42_15</name>
    <dbReference type="NCBI Taxonomy" id="1797716"/>
    <lineage>
        <taxon>Bacteria</taxon>
        <taxon>Candidatus Curtissiibacteriota</taxon>
    </lineage>
</organism>
<dbReference type="EMBL" id="MFBF01000007">
    <property type="protein sequence ID" value="OGD92002.1"/>
    <property type="molecule type" value="Genomic_DNA"/>
</dbReference>
<feature type="transmembrane region" description="Helical" evidence="1">
    <location>
        <begin position="26"/>
        <end position="45"/>
    </location>
</feature>
<evidence type="ECO:0000313" key="2">
    <source>
        <dbReference type="EMBL" id="OGD92002.1"/>
    </source>
</evidence>
<evidence type="ECO:0000256" key="1">
    <source>
        <dbReference type="SAM" id="Phobius"/>
    </source>
</evidence>
<gene>
    <name evidence="2" type="ORF">A3D07_03785</name>
</gene>
<keyword evidence="1" id="KW-0472">Membrane</keyword>